<sequence length="108" mass="12095">MNMLDQELDTMSLGDLKKLQSKVSTAIKTYEDRQRKMALVELEAKAAEMGFSLSELTGAPSRKGKVNPPKYRNPEDPAQTWSGRGRQPGWVKEALARGDALDNYLIVR</sequence>
<dbReference type="SMART" id="SM00528">
    <property type="entry name" value="HNS"/>
    <property type="match status" value="1"/>
</dbReference>
<dbReference type="GO" id="GO:0001217">
    <property type="term" value="F:DNA-binding transcription repressor activity"/>
    <property type="evidence" value="ECO:0007669"/>
    <property type="project" value="TreeGrafter"/>
</dbReference>
<dbReference type="GO" id="GO:0009295">
    <property type="term" value="C:nucleoid"/>
    <property type="evidence" value="ECO:0007669"/>
    <property type="project" value="UniProtKB-SubCell"/>
</dbReference>
<organism evidence="7 8">
    <name type="scientific">Pseudooceanicola albus</name>
    <dbReference type="NCBI Taxonomy" id="2692189"/>
    <lineage>
        <taxon>Bacteria</taxon>
        <taxon>Pseudomonadati</taxon>
        <taxon>Pseudomonadota</taxon>
        <taxon>Alphaproteobacteria</taxon>
        <taxon>Rhodobacterales</taxon>
        <taxon>Paracoccaceae</taxon>
        <taxon>Pseudooceanicola</taxon>
    </lineage>
</organism>
<dbReference type="GO" id="GO:0032993">
    <property type="term" value="C:protein-DNA complex"/>
    <property type="evidence" value="ECO:0007669"/>
    <property type="project" value="TreeGrafter"/>
</dbReference>
<gene>
    <name evidence="7" type="ORF">GR170_15780</name>
</gene>
<evidence type="ECO:0000313" key="8">
    <source>
        <dbReference type="Proteomes" id="UP000477911"/>
    </source>
</evidence>
<dbReference type="PANTHER" id="PTHR38097">
    <property type="match status" value="1"/>
</dbReference>
<feature type="domain" description="DNA-binding protein H-NS-like C-terminal" evidence="6">
    <location>
        <begin position="60"/>
        <end position="106"/>
    </location>
</feature>
<evidence type="ECO:0000256" key="3">
    <source>
        <dbReference type="ARBA" id="ARBA00022490"/>
    </source>
</evidence>
<dbReference type="SUPFAM" id="SSF81273">
    <property type="entry name" value="H-NS histone-like proteins"/>
    <property type="match status" value="1"/>
</dbReference>
<dbReference type="GO" id="GO:0000976">
    <property type="term" value="F:transcription cis-regulatory region binding"/>
    <property type="evidence" value="ECO:0007669"/>
    <property type="project" value="TreeGrafter"/>
</dbReference>
<evidence type="ECO:0000256" key="5">
    <source>
        <dbReference type="SAM" id="MobiDB-lite"/>
    </source>
</evidence>
<dbReference type="GO" id="GO:0005829">
    <property type="term" value="C:cytosol"/>
    <property type="evidence" value="ECO:0007669"/>
    <property type="project" value="TreeGrafter"/>
</dbReference>
<evidence type="ECO:0000313" key="7">
    <source>
        <dbReference type="EMBL" id="MXN19296.1"/>
    </source>
</evidence>
<protein>
    <submittedName>
        <fullName evidence="7">H-NS histone family protein</fullName>
    </submittedName>
</protein>
<comment type="subcellular location">
    <subcellularLocation>
        <location evidence="1">Cytoplasm</location>
        <location evidence="1">Nucleoid</location>
    </subcellularLocation>
</comment>
<dbReference type="AlphaFoldDB" id="A0A6L7G7B8"/>
<evidence type="ECO:0000259" key="6">
    <source>
        <dbReference type="SMART" id="SM00528"/>
    </source>
</evidence>
<dbReference type="GO" id="GO:0003681">
    <property type="term" value="F:bent DNA binding"/>
    <property type="evidence" value="ECO:0007669"/>
    <property type="project" value="TreeGrafter"/>
</dbReference>
<dbReference type="InterPro" id="IPR037150">
    <property type="entry name" value="H-NS_C_dom_sf"/>
</dbReference>
<evidence type="ECO:0000256" key="2">
    <source>
        <dbReference type="ARBA" id="ARBA00010610"/>
    </source>
</evidence>
<dbReference type="InterPro" id="IPR027444">
    <property type="entry name" value="H-NS_C_dom"/>
</dbReference>
<comment type="similarity">
    <text evidence="2">Belongs to the histone-like protein H-NS family.</text>
</comment>
<dbReference type="EMBL" id="WUMU01000017">
    <property type="protein sequence ID" value="MXN19296.1"/>
    <property type="molecule type" value="Genomic_DNA"/>
</dbReference>
<keyword evidence="4" id="KW-0238">DNA-binding</keyword>
<evidence type="ECO:0000256" key="4">
    <source>
        <dbReference type="ARBA" id="ARBA00023125"/>
    </source>
</evidence>
<dbReference type="GO" id="GO:0003680">
    <property type="term" value="F:minor groove of adenine-thymine-rich DNA binding"/>
    <property type="evidence" value="ECO:0007669"/>
    <property type="project" value="TreeGrafter"/>
</dbReference>
<accession>A0A6L7G7B8</accession>
<comment type="caution">
    <text evidence="7">The sequence shown here is derived from an EMBL/GenBank/DDBJ whole genome shotgun (WGS) entry which is preliminary data.</text>
</comment>
<reference evidence="7 8" key="1">
    <citation type="submission" date="2019-12" db="EMBL/GenBank/DDBJ databases">
        <authorList>
            <person name="Li M."/>
        </authorList>
    </citation>
    <scope>NUCLEOTIDE SEQUENCE [LARGE SCALE GENOMIC DNA]</scope>
    <source>
        <strain evidence="7 8">GBMRC 2024</strain>
    </source>
</reference>
<keyword evidence="3" id="KW-0963">Cytoplasm</keyword>
<dbReference type="Proteomes" id="UP000477911">
    <property type="component" value="Unassembled WGS sequence"/>
</dbReference>
<evidence type="ECO:0000256" key="1">
    <source>
        <dbReference type="ARBA" id="ARBA00004453"/>
    </source>
</evidence>
<feature type="region of interest" description="Disordered" evidence="5">
    <location>
        <begin position="56"/>
        <end position="87"/>
    </location>
</feature>
<proteinExistence type="inferred from homology"/>
<keyword evidence="8" id="KW-1185">Reference proteome</keyword>
<dbReference type="Pfam" id="PF00816">
    <property type="entry name" value="Histone_HNS"/>
    <property type="match status" value="1"/>
</dbReference>
<dbReference type="PANTHER" id="PTHR38097:SF2">
    <property type="entry name" value="DNA-BINDING PROTEIN STPA"/>
    <property type="match status" value="1"/>
</dbReference>
<dbReference type="Gene3D" id="4.10.430.10">
    <property type="entry name" value="Histone-like protein H-NS, C-terminal domain"/>
    <property type="match status" value="1"/>
</dbReference>
<name>A0A6L7G7B8_9RHOB</name>